<dbReference type="InterPro" id="IPR016166">
    <property type="entry name" value="FAD-bd_PCMH"/>
</dbReference>
<evidence type="ECO:0000256" key="2">
    <source>
        <dbReference type="ARBA" id="ARBA00022827"/>
    </source>
</evidence>
<dbReference type="Proteomes" id="UP000438448">
    <property type="component" value="Unassembled WGS sequence"/>
</dbReference>
<evidence type="ECO:0000313" key="5">
    <source>
        <dbReference type="EMBL" id="MQY22746.1"/>
    </source>
</evidence>
<dbReference type="AlphaFoldDB" id="A0A7K0DAD4"/>
<dbReference type="Gene3D" id="3.30.465.10">
    <property type="match status" value="1"/>
</dbReference>
<keyword evidence="6" id="KW-1185">Reference proteome</keyword>
<dbReference type="GO" id="GO:0016020">
    <property type="term" value="C:membrane"/>
    <property type="evidence" value="ECO:0007669"/>
    <property type="project" value="InterPro"/>
</dbReference>
<dbReference type="Pfam" id="PF04030">
    <property type="entry name" value="ALO"/>
    <property type="match status" value="1"/>
</dbReference>
<dbReference type="Pfam" id="PF01565">
    <property type="entry name" value="FAD_binding_4"/>
    <property type="match status" value="1"/>
</dbReference>
<organism evidence="5 6">
    <name type="scientific">Nocardia macrotermitis</name>
    <dbReference type="NCBI Taxonomy" id="2585198"/>
    <lineage>
        <taxon>Bacteria</taxon>
        <taxon>Bacillati</taxon>
        <taxon>Actinomycetota</taxon>
        <taxon>Actinomycetes</taxon>
        <taxon>Mycobacteriales</taxon>
        <taxon>Nocardiaceae</taxon>
        <taxon>Nocardia</taxon>
    </lineage>
</organism>
<keyword evidence="1" id="KW-0285">Flavoprotein</keyword>
<accession>A0A7K0DAD4</accession>
<reference evidence="5 6" key="1">
    <citation type="submission" date="2019-10" db="EMBL/GenBank/DDBJ databases">
        <title>Nocardia macrotermitis sp. nov. and Nocardia aurantia sp. nov., isolated from the gut of fungus growing-termite Macrotermes natalensis.</title>
        <authorList>
            <person name="Benndorf R."/>
            <person name="Schwitalla J."/>
            <person name="Martin K."/>
            <person name="De Beer W."/>
            <person name="Kaster A.-K."/>
            <person name="Vollmers J."/>
            <person name="Poulsen M."/>
            <person name="Beemelmanns C."/>
        </authorList>
    </citation>
    <scope>NUCLEOTIDE SEQUENCE [LARGE SCALE GENOMIC DNA]</scope>
    <source>
        <strain evidence="5 6">RB20</strain>
    </source>
</reference>
<evidence type="ECO:0000256" key="1">
    <source>
        <dbReference type="ARBA" id="ARBA00022630"/>
    </source>
</evidence>
<evidence type="ECO:0000259" key="4">
    <source>
        <dbReference type="PROSITE" id="PS51387"/>
    </source>
</evidence>
<dbReference type="PANTHER" id="PTHR43762:SF1">
    <property type="entry name" value="D-ARABINONO-1,4-LACTONE OXIDASE"/>
    <property type="match status" value="1"/>
</dbReference>
<feature type="domain" description="FAD-binding PCMH-type" evidence="4">
    <location>
        <begin position="25"/>
        <end position="195"/>
    </location>
</feature>
<dbReference type="InterPro" id="IPR016169">
    <property type="entry name" value="FAD-bd_PCMH_sub2"/>
</dbReference>
<name>A0A7K0DAD4_9NOCA</name>
<protein>
    <submittedName>
        <fullName evidence="5">L-gulono-1,4-lactone dehydrogenase</fullName>
        <ecNumber evidence="5">1.1.2.-</ecNumber>
    </submittedName>
</protein>
<evidence type="ECO:0000256" key="3">
    <source>
        <dbReference type="ARBA" id="ARBA00023002"/>
    </source>
</evidence>
<evidence type="ECO:0000313" key="6">
    <source>
        <dbReference type="Proteomes" id="UP000438448"/>
    </source>
</evidence>
<dbReference type="InterPro" id="IPR016171">
    <property type="entry name" value="Vanillyl_alc_oxidase_C-sub2"/>
</dbReference>
<proteinExistence type="predicted"/>
<dbReference type="InterPro" id="IPR010031">
    <property type="entry name" value="FAD_lactone_oxidase-like"/>
</dbReference>
<dbReference type="Gene3D" id="3.30.43.10">
    <property type="entry name" value="Uridine Diphospho-n-acetylenolpyruvylglucosamine Reductase, domain 2"/>
    <property type="match status" value="1"/>
</dbReference>
<dbReference type="GO" id="GO:0080049">
    <property type="term" value="F:L-gulono-1,4-lactone dehydrogenase activity"/>
    <property type="evidence" value="ECO:0007669"/>
    <property type="project" value="TreeGrafter"/>
</dbReference>
<dbReference type="PIRSF" id="PIRSF000136">
    <property type="entry name" value="LGO_GLO"/>
    <property type="match status" value="1"/>
</dbReference>
<dbReference type="InterPro" id="IPR006094">
    <property type="entry name" value="Oxid_FAD_bind_N"/>
</dbReference>
<dbReference type="PANTHER" id="PTHR43762">
    <property type="entry name" value="L-GULONOLACTONE OXIDASE"/>
    <property type="match status" value="1"/>
</dbReference>
<keyword evidence="2" id="KW-0274">FAD</keyword>
<sequence>MWRVAHRSPKVGRMTNSWVNWAGDQRCVPDVIAAPSSVDEVAEAVRGAGAAGRTVRVAGAGHSFTDTVLTDGTLLRLDGMDRILEVDRAGGLVRVEAGATLNALSTALHPLGLAFPNLGDIDVQTIAGATATATHGTGSKLQNISAALHSVELVLADGSRVELDEKNDPEGWRAARVNVGALGVVTAVTLAMVPAFVLEGVERPLPLADVLADLDEFVDGNEHFEFYMFAHSPIAMTKRNNRVELPEQPRAKPVDWFADILLSNHTFDALARLCRVRPQLIPWVQRAAAYAGSYRRQVDRSYRVFASPRLFRFTEMEYAVPREHSVDAIREIKEISRRFDSPMPIEVRWVAPDDAYLSPAGGRDTCYIAVHQYHGMAYEPYFRACEAIFDRYQGRPHWGKRHFQTADTLRERYPEWERFQQVRRRLDPQGRFSNPYVNRVLGPID</sequence>
<dbReference type="PROSITE" id="PS51387">
    <property type="entry name" value="FAD_PCMH"/>
    <property type="match status" value="1"/>
</dbReference>
<dbReference type="InterPro" id="IPR016164">
    <property type="entry name" value="FAD-linked_Oxase-like_C"/>
</dbReference>
<keyword evidence="3 5" id="KW-0560">Oxidoreductase</keyword>
<dbReference type="EC" id="1.1.2.-" evidence="5"/>
<dbReference type="SUPFAM" id="SSF56176">
    <property type="entry name" value="FAD-binding/transporter-associated domain-like"/>
    <property type="match status" value="1"/>
</dbReference>
<dbReference type="InterPro" id="IPR007173">
    <property type="entry name" value="ALO_C"/>
</dbReference>
<gene>
    <name evidence="5" type="ORF">NRB20_58680</name>
</gene>
<comment type="caution">
    <text evidence="5">The sequence shown here is derived from an EMBL/GenBank/DDBJ whole genome shotgun (WGS) entry which is preliminary data.</text>
</comment>
<dbReference type="SUPFAM" id="SSF55103">
    <property type="entry name" value="FAD-linked oxidases, C-terminal domain"/>
    <property type="match status" value="1"/>
</dbReference>
<dbReference type="Gene3D" id="3.30.70.2520">
    <property type="match status" value="1"/>
</dbReference>
<dbReference type="EMBL" id="WEGK01000015">
    <property type="protein sequence ID" value="MQY22746.1"/>
    <property type="molecule type" value="Genomic_DNA"/>
</dbReference>
<dbReference type="GO" id="GO:0071949">
    <property type="term" value="F:FAD binding"/>
    <property type="evidence" value="ECO:0007669"/>
    <property type="project" value="InterPro"/>
</dbReference>
<dbReference type="GO" id="GO:0003885">
    <property type="term" value="F:D-arabinono-1,4-lactone oxidase activity"/>
    <property type="evidence" value="ECO:0007669"/>
    <property type="project" value="InterPro"/>
</dbReference>
<dbReference type="InterPro" id="IPR016167">
    <property type="entry name" value="FAD-bd_PCMH_sub1"/>
</dbReference>
<dbReference type="Gene3D" id="1.10.45.10">
    <property type="entry name" value="Vanillyl-alcohol Oxidase, Chain A, domain 4"/>
    <property type="match status" value="1"/>
</dbReference>
<dbReference type="InterPro" id="IPR036318">
    <property type="entry name" value="FAD-bd_PCMH-like_sf"/>
</dbReference>
<dbReference type="NCBIfam" id="TIGR01679">
    <property type="entry name" value="bact_FAD_ox"/>
    <property type="match status" value="1"/>
</dbReference>